<feature type="transmembrane region" description="Helical" evidence="1">
    <location>
        <begin position="45"/>
        <end position="67"/>
    </location>
</feature>
<organism evidence="2 3">
    <name type="scientific">Gulosibacter chungangensis</name>
    <dbReference type="NCBI Taxonomy" id="979746"/>
    <lineage>
        <taxon>Bacteria</taxon>
        <taxon>Bacillati</taxon>
        <taxon>Actinomycetota</taxon>
        <taxon>Actinomycetes</taxon>
        <taxon>Micrococcales</taxon>
        <taxon>Microbacteriaceae</taxon>
        <taxon>Gulosibacter</taxon>
    </lineage>
</organism>
<protein>
    <submittedName>
        <fullName evidence="2">Uncharacterized protein</fullName>
    </submittedName>
</protein>
<reference evidence="2 3" key="1">
    <citation type="submission" date="2019-09" db="EMBL/GenBank/DDBJ databases">
        <title>Phylogeny of genus Pseudoclavibacter and closely related genus.</title>
        <authorList>
            <person name="Li Y."/>
        </authorList>
    </citation>
    <scope>NUCLEOTIDE SEQUENCE [LARGE SCALE GENOMIC DNA]</scope>
    <source>
        <strain evidence="2 3">KCTC 13959</strain>
    </source>
</reference>
<accession>A0A7J5BBU6</accession>
<dbReference type="EMBL" id="WBKB01000003">
    <property type="protein sequence ID" value="KAB1643594.1"/>
    <property type="molecule type" value="Genomic_DNA"/>
</dbReference>
<name>A0A7J5BBU6_9MICO</name>
<comment type="caution">
    <text evidence="2">The sequence shown here is derived from an EMBL/GenBank/DDBJ whole genome shotgun (WGS) entry which is preliminary data.</text>
</comment>
<keyword evidence="3" id="KW-1185">Reference proteome</keyword>
<dbReference type="OrthoDB" id="3784263at2"/>
<evidence type="ECO:0000313" key="3">
    <source>
        <dbReference type="Proteomes" id="UP000433493"/>
    </source>
</evidence>
<dbReference type="Proteomes" id="UP000433493">
    <property type="component" value="Unassembled WGS sequence"/>
</dbReference>
<keyword evidence="1" id="KW-0472">Membrane</keyword>
<sequence>MLAARPLALDPLATRPFGGPYLSQSTPTPEPNPGEVMPLVGYSPFWLVLGIAILAVIALFYVVVLLLTTERKPRAKIATPPEPPVDVAKLQQEGYAKVADIETATMNGSLDSRSAHEQLSAVVREFIAESTGIPADHMTLSDLQRTELRGTTRAVAQFYPGVFGAEPEQDLAKSIHMAREVLSGWR</sequence>
<gene>
    <name evidence="2" type="ORF">F8O05_06890</name>
</gene>
<dbReference type="AlphaFoldDB" id="A0A7J5BBU6"/>
<keyword evidence="1" id="KW-1133">Transmembrane helix</keyword>
<proteinExistence type="predicted"/>
<dbReference type="RefSeq" id="WP_158052009.1">
    <property type="nucleotide sequence ID" value="NZ_WBKB01000003.1"/>
</dbReference>
<keyword evidence="1" id="KW-0812">Transmembrane</keyword>
<evidence type="ECO:0000313" key="2">
    <source>
        <dbReference type="EMBL" id="KAB1643594.1"/>
    </source>
</evidence>
<evidence type="ECO:0000256" key="1">
    <source>
        <dbReference type="SAM" id="Phobius"/>
    </source>
</evidence>